<dbReference type="AlphaFoldDB" id="A0A139AET7"/>
<accession>A0A139AET7</accession>
<gene>
    <name evidence="1" type="ORF">M427DRAFT_332359</name>
</gene>
<sequence length="157" mass="18243">MEQRKNFSRRYTKGQPRHLPVLAFSAREYISHQRMTFRNRYRKPWMMTPRFSGPPLVPTVSPGEAPRETLVYAFVGSACLVQEIAVRFCVGYHKDQDSEDDIPVQDRSWTGPDDLQTPSTLLRPHHISPYVPVPAKQSKVRHHFQTAHLCFWIVLAD</sequence>
<reference evidence="1 2" key="1">
    <citation type="journal article" date="2015" name="Genome Biol. Evol.">
        <title>Phylogenomic analyses indicate that early fungi evolved digesting cell walls of algal ancestors of land plants.</title>
        <authorList>
            <person name="Chang Y."/>
            <person name="Wang S."/>
            <person name="Sekimoto S."/>
            <person name="Aerts A.L."/>
            <person name="Choi C."/>
            <person name="Clum A."/>
            <person name="LaButti K.M."/>
            <person name="Lindquist E.A."/>
            <person name="Yee Ngan C."/>
            <person name="Ohm R.A."/>
            <person name="Salamov A.A."/>
            <person name="Grigoriev I.V."/>
            <person name="Spatafora J.W."/>
            <person name="Berbee M.L."/>
        </authorList>
    </citation>
    <scope>NUCLEOTIDE SEQUENCE [LARGE SCALE GENOMIC DNA]</scope>
    <source>
        <strain evidence="1 2">JEL478</strain>
    </source>
</reference>
<evidence type="ECO:0000313" key="2">
    <source>
        <dbReference type="Proteomes" id="UP000070544"/>
    </source>
</evidence>
<evidence type="ECO:0000313" key="1">
    <source>
        <dbReference type="EMBL" id="KXS14933.1"/>
    </source>
</evidence>
<dbReference type="Proteomes" id="UP000070544">
    <property type="component" value="Unassembled WGS sequence"/>
</dbReference>
<dbReference type="EMBL" id="KQ965765">
    <property type="protein sequence ID" value="KXS14933.1"/>
    <property type="molecule type" value="Genomic_DNA"/>
</dbReference>
<name>A0A139AET7_GONPJ</name>
<proteinExistence type="predicted"/>
<keyword evidence="2" id="KW-1185">Reference proteome</keyword>
<protein>
    <submittedName>
        <fullName evidence="1">Uncharacterized protein</fullName>
    </submittedName>
</protein>
<organism evidence="1 2">
    <name type="scientific">Gonapodya prolifera (strain JEL478)</name>
    <name type="common">Monoblepharis prolifera</name>
    <dbReference type="NCBI Taxonomy" id="1344416"/>
    <lineage>
        <taxon>Eukaryota</taxon>
        <taxon>Fungi</taxon>
        <taxon>Fungi incertae sedis</taxon>
        <taxon>Chytridiomycota</taxon>
        <taxon>Chytridiomycota incertae sedis</taxon>
        <taxon>Monoblepharidomycetes</taxon>
        <taxon>Monoblepharidales</taxon>
        <taxon>Gonapodyaceae</taxon>
        <taxon>Gonapodya</taxon>
    </lineage>
</organism>